<organism evidence="8 9">
    <name type="scientific">Seonamhaeicola marinus</name>
    <dbReference type="NCBI Taxonomy" id="1912246"/>
    <lineage>
        <taxon>Bacteria</taxon>
        <taxon>Pseudomonadati</taxon>
        <taxon>Bacteroidota</taxon>
        <taxon>Flavobacteriia</taxon>
        <taxon>Flavobacteriales</taxon>
        <taxon>Flavobacteriaceae</taxon>
    </lineage>
</organism>
<comment type="similarity">
    <text evidence="2">Belongs to the SusD family.</text>
</comment>
<keyword evidence="5" id="KW-0998">Cell outer membrane</keyword>
<evidence type="ECO:0000256" key="5">
    <source>
        <dbReference type="ARBA" id="ARBA00023237"/>
    </source>
</evidence>
<feature type="domain" description="RagB/SusD" evidence="6">
    <location>
        <begin position="305"/>
        <end position="469"/>
    </location>
</feature>
<evidence type="ECO:0000313" key="9">
    <source>
        <dbReference type="Proteomes" id="UP000323930"/>
    </source>
</evidence>
<dbReference type="Proteomes" id="UP000323930">
    <property type="component" value="Unassembled WGS sequence"/>
</dbReference>
<reference evidence="8 9" key="1">
    <citation type="submission" date="2019-08" db="EMBL/GenBank/DDBJ databases">
        <title>Seonamhaeicola sediminis sp. nov., isolated from marine sediment.</title>
        <authorList>
            <person name="Cao W.R."/>
        </authorList>
    </citation>
    <scope>NUCLEOTIDE SEQUENCE [LARGE SCALE GENOMIC DNA]</scope>
    <source>
        <strain evidence="8 9">B011</strain>
    </source>
</reference>
<evidence type="ECO:0000256" key="2">
    <source>
        <dbReference type="ARBA" id="ARBA00006275"/>
    </source>
</evidence>
<dbReference type="OrthoDB" id="5694214at2"/>
<dbReference type="CDD" id="cd08977">
    <property type="entry name" value="SusD"/>
    <property type="match status" value="1"/>
</dbReference>
<evidence type="ECO:0000256" key="1">
    <source>
        <dbReference type="ARBA" id="ARBA00004442"/>
    </source>
</evidence>
<accession>A0A5D0HVI9</accession>
<dbReference type="Gene3D" id="1.25.40.390">
    <property type="match status" value="1"/>
</dbReference>
<evidence type="ECO:0000256" key="4">
    <source>
        <dbReference type="ARBA" id="ARBA00023136"/>
    </source>
</evidence>
<gene>
    <name evidence="8" type="ORF">FUA24_14505</name>
</gene>
<comment type="subcellular location">
    <subcellularLocation>
        <location evidence="1">Cell outer membrane</location>
    </subcellularLocation>
</comment>
<feature type="domain" description="SusD-like N-terminal" evidence="7">
    <location>
        <begin position="92"/>
        <end position="224"/>
    </location>
</feature>
<evidence type="ECO:0000256" key="3">
    <source>
        <dbReference type="ARBA" id="ARBA00022729"/>
    </source>
</evidence>
<dbReference type="Pfam" id="PF07980">
    <property type="entry name" value="SusD_RagB"/>
    <property type="match status" value="1"/>
</dbReference>
<evidence type="ECO:0000259" key="7">
    <source>
        <dbReference type="Pfam" id="PF14322"/>
    </source>
</evidence>
<dbReference type="InterPro" id="IPR012944">
    <property type="entry name" value="SusD_RagB_dom"/>
</dbReference>
<keyword evidence="9" id="KW-1185">Reference proteome</keyword>
<dbReference type="Pfam" id="PF14322">
    <property type="entry name" value="SusD-like_3"/>
    <property type="match status" value="1"/>
</dbReference>
<dbReference type="InterPro" id="IPR033985">
    <property type="entry name" value="SusD-like_N"/>
</dbReference>
<comment type="caution">
    <text evidence="8">The sequence shown here is derived from an EMBL/GenBank/DDBJ whole genome shotgun (WGS) entry which is preliminary data.</text>
</comment>
<evidence type="ECO:0000259" key="6">
    <source>
        <dbReference type="Pfam" id="PF07980"/>
    </source>
</evidence>
<dbReference type="GO" id="GO:0009279">
    <property type="term" value="C:cell outer membrane"/>
    <property type="evidence" value="ECO:0007669"/>
    <property type="project" value="UniProtKB-SubCell"/>
</dbReference>
<protein>
    <submittedName>
        <fullName evidence="8">RagB/SusD family nutrient uptake outer membrane protein</fullName>
    </submittedName>
</protein>
<keyword evidence="3" id="KW-0732">Signal</keyword>
<dbReference type="InterPro" id="IPR011990">
    <property type="entry name" value="TPR-like_helical_dom_sf"/>
</dbReference>
<dbReference type="PROSITE" id="PS51257">
    <property type="entry name" value="PROKAR_LIPOPROTEIN"/>
    <property type="match status" value="1"/>
</dbReference>
<dbReference type="EMBL" id="VSDQ01000679">
    <property type="protein sequence ID" value="TYA74529.1"/>
    <property type="molecule type" value="Genomic_DNA"/>
</dbReference>
<dbReference type="RefSeq" id="WP_148543552.1">
    <property type="nucleotide sequence ID" value="NZ_VSDQ01000679.1"/>
</dbReference>
<evidence type="ECO:0000313" key="8">
    <source>
        <dbReference type="EMBL" id="TYA74529.1"/>
    </source>
</evidence>
<dbReference type="AlphaFoldDB" id="A0A5D0HVI9"/>
<name>A0A5D0HVI9_9FLAO</name>
<sequence length="502" mass="56670">MKKVLFILLVVPFIITSCQEDFVEKVDKNGLNSDSFMRFELQAREAVTSVYDPLVHYGLYSWGFMIFGDAPTDNIENDWGDGNWGPSIVNIHNFNWQGSNTFVVRRWNSCYKGIARANFVLENLGKVEDFDEFSPEQFRGEVLFLRALYYYNLVTAFGDVPIVTSILSPAESNNVSKSSEIEVWNQIEADLVEAASLLPSSYGTDEQGRATRGAAYGMLSRVRLFTGDYAGAESAANSVDGLGYSLVSAEDYVKMFDGRLEFGSESIFEVNLVTEFGNVWNAHNTERSALMHLFPRLTWGNYMHPRRKGSYDILDIFEDGDIRREASILVPYVDQLFSPTLGEMRTFPDVETHGDFRPNIVNDEVYQMRKFISNDDNLWGGGAGFREGVAINIPVVRYAEVILNKAEALVEQNKLPEAEAALNLIRVRAELPAVSGLSQSALRQQIKDDRRIELMFEGHRWTDLKRWGDLSKISDAGLSYGGQEYYPIPSNEGNINPNLMEN</sequence>
<proteinExistence type="inferred from homology"/>
<keyword evidence="4" id="KW-0472">Membrane</keyword>
<dbReference type="SUPFAM" id="SSF48452">
    <property type="entry name" value="TPR-like"/>
    <property type="match status" value="1"/>
</dbReference>